<reference evidence="1 2" key="1">
    <citation type="submission" date="2020-08" db="EMBL/GenBank/DDBJ databases">
        <title>Genomic Encyclopedia of Type Strains, Phase III (KMG-III): the genomes of soil and plant-associated and newly described type strains.</title>
        <authorList>
            <person name="Whitman W."/>
        </authorList>
    </citation>
    <scope>NUCLEOTIDE SEQUENCE [LARGE SCALE GENOMIC DNA]</scope>
    <source>
        <strain evidence="1 2">CECT 3287</strain>
    </source>
</reference>
<proteinExistence type="predicted"/>
<dbReference type="RefSeq" id="WP_183227840.1">
    <property type="nucleotide sequence ID" value="NZ_BOME01000097.1"/>
</dbReference>
<gene>
    <name evidence="1" type="ORF">FHR83_009149</name>
</gene>
<evidence type="ECO:0000313" key="2">
    <source>
        <dbReference type="Proteomes" id="UP000590749"/>
    </source>
</evidence>
<dbReference type="AlphaFoldDB" id="A0A7W5ASC4"/>
<keyword evidence="2" id="KW-1185">Reference proteome</keyword>
<dbReference type="InterPro" id="IPR045682">
    <property type="entry name" value="DUF6193"/>
</dbReference>
<dbReference type="Pfam" id="PF19692">
    <property type="entry name" value="DUF6193"/>
    <property type="match status" value="1"/>
</dbReference>
<dbReference type="Proteomes" id="UP000590749">
    <property type="component" value="Unassembled WGS sequence"/>
</dbReference>
<evidence type="ECO:0000313" key="1">
    <source>
        <dbReference type="EMBL" id="MBB3101420.1"/>
    </source>
</evidence>
<accession>A0A7W5ASC4</accession>
<comment type="caution">
    <text evidence="1">The sequence shown here is derived from an EMBL/GenBank/DDBJ whole genome shotgun (WGS) entry which is preliminary data.</text>
</comment>
<protein>
    <submittedName>
        <fullName evidence="1">Uncharacterized protein</fullName>
    </submittedName>
</protein>
<dbReference type="EMBL" id="JACHXF010000038">
    <property type="protein sequence ID" value="MBB3101420.1"/>
    <property type="molecule type" value="Genomic_DNA"/>
</dbReference>
<organism evidence="1 2">
    <name type="scientific">Actinoplanes campanulatus</name>
    <dbReference type="NCBI Taxonomy" id="113559"/>
    <lineage>
        <taxon>Bacteria</taxon>
        <taxon>Bacillati</taxon>
        <taxon>Actinomycetota</taxon>
        <taxon>Actinomycetes</taxon>
        <taxon>Micromonosporales</taxon>
        <taxon>Micromonosporaceae</taxon>
        <taxon>Actinoplanes</taxon>
    </lineage>
</organism>
<sequence length="208" mass="22820">MTTAREAWQAEFDRAGIPRLVRERDVADPHWHATVAVGDRSADLLRASMRRRPLYLALRDGSATRLQGFAPDLAVAAAAADRWLSGERPGPVAAAWPFLGSVALAEARERGDRGETRWLWLYENHCADSVADRLAPFVELAFDVPELRALEPSTSHFSLHVGRNGPVVEPVGTSGRFRVHTRDGRTHDETDAAGALRIVLASLPDLTT</sequence>
<name>A0A7W5ASC4_9ACTN</name>